<dbReference type="InterPro" id="IPR010730">
    <property type="entry name" value="HET"/>
</dbReference>
<comment type="caution">
    <text evidence="3">The sequence shown here is derived from an EMBL/GenBank/DDBJ whole genome shotgun (WGS) entry which is preliminary data.</text>
</comment>
<accession>A0AAW0QRL3</accession>
<evidence type="ECO:0000259" key="2">
    <source>
        <dbReference type="Pfam" id="PF06985"/>
    </source>
</evidence>
<feature type="domain" description="Heterokaryon incompatibility" evidence="2">
    <location>
        <begin position="69"/>
        <end position="212"/>
    </location>
</feature>
<gene>
    <name evidence="3" type="ORF">PG999_012213</name>
</gene>
<name>A0AAW0QRL3_9PEZI</name>
<dbReference type="Proteomes" id="UP001392437">
    <property type="component" value="Unassembled WGS sequence"/>
</dbReference>
<dbReference type="EMBL" id="JAQQWP010000009">
    <property type="protein sequence ID" value="KAK8101839.1"/>
    <property type="molecule type" value="Genomic_DNA"/>
</dbReference>
<dbReference type="PANTHER" id="PTHR24148:SF64">
    <property type="entry name" value="HETEROKARYON INCOMPATIBILITY DOMAIN-CONTAINING PROTEIN"/>
    <property type="match status" value="1"/>
</dbReference>
<feature type="region of interest" description="Disordered" evidence="1">
    <location>
        <begin position="522"/>
        <end position="548"/>
    </location>
</feature>
<reference evidence="3 4" key="1">
    <citation type="submission" date="2023-01" db="EMBL/GenBank/DDBJ databases">
        <title>Analysis of 21 Apiospora genomes using comparative genomics revels a genus with tremendous synthesis potential of carbohydrate active enzymes and secondary metabolites.</title>
        <authorList>
            <person name="Sorensen T."/>
        </authorList>
    </citation>
    <scope>NUCLEOTIDE SEQUENCE [LARGE SCALE GENOMIC DNA]</scope>
    <source>
        <strain evidence="3 4">CBS 117206</strain>
    </source>
</reference>
<keyword evidence="4" id="KW-1185">Reference proteome</keyword>
<proteinExistence type="predicted"/>
<feature type="compositionally biased region" description="Low complexity" evidence="1">
    <location>
        <begin position="533"/>
        <end position="546"/>
    </location>
</feature>
<dbReference type="PANTHER" id="PTHR24148">
    <property type="entry name" value="ANKYRIN REPEAT DOMAIN-CONTAINING PROTEIN 39 HOMOLOG-RELATED"/>
    <property type="match status" value="1"/>
</dbReference>
<sequence>MALPSGFQEWRSRVYQQGQLSFDRDFRLLTIKPPDATATVPGLHCILKHTNLNKSPSFYTVSHACSTQGDYRVVYINGVKVPVSNEIVLALQHVQHKDKNVTIWIDALCVNTANLEETSAQMSLLPDIFTASRRTLVWLGAADHGSDAAMEALSRIYVESQQQTVHLPTGSWDNTFSSTPKMALSKLLPQLKTSFTSLLERRYWSRSWSLQELAYSAKCGIACGQQEMDSSRFFKAAISLDRLTNDSTISKWLASGEANTAPSAGDGLEGMAPSSFSRLPAVKILVERNRYRNNMSALRPAKRPLWTVLQRHLVHPVDTNSALWMGEDNDPRDAIRGLMGLATDLEDLGLALDYERDYKSLCLDVSAVLLKRRADPLRLCNSPSSIPSWVIHWKKARRSPLHLAHNKPFAACGPADERFYKAEVNPLGQLVLRAGFVDKVKILRLFLLKGNSKQDQQRSFLKNIKLLWSKSLGLKTSPYKGEMTLETLARIPVADLQVDAASGAGEAIVSLYEDALEELSQTGSEDSDETIRPPSTYPSAASSAPTNPQRISDSIDYLAAVDRMVGWCPFMTDIRYLGLASSKLACDDVIVIPYGSSVPFAVRRVDDEDYRLMGEVYLHGVMDGEFMKSNREEIVIRLD</sequence>
<evidence type="ECO:0000313" key="4">
    <source>
        <dbReference type="Proteomes" id="UP001392437"/>
    </source>
</evidence>
<dbReference type="Pfam" id="PF06985">
    <property type="entry name" value="HET"/>
    <property type="match status" value="1"/>
</dbReference>
<protein>
    <recommendedName>
        <fullName evidence="2">Heterokaryon incompatibility domain-containing protein</fullName>
    </recommendedName>
</protein>
<dbReference type="AlphaFoldDB" id="A0AAW0QRL3"/>
<organism evidence="3 4">
    <name type="scientific">Apiospora kogelbergensis</name>
    <dbReference type="NCBI Taxonomy" id="1337665"/>
    <lineage>
        <taxon>Eukaryota</taxon>
        <taxon>Fungi</taxon>
        <taxon>Dikarya</taxon>
        <taxon>Ascomycota</taxon>
        <taxon>Pezizomycotina</taxon>
        <taxon>Sordariomycetes</taxon>
        <taxon>Xylariomycetidae</taxon>
        <taxon>Amphisphaeriales</taxon>
        <taxon>Apiosporaceae</taxon>
        <taxon>Apiospora</taxon>
    </lineage>
</organism>
<dbReference type="InterPro" id="IPR052895">
    <property type="entry name" value="HetReg/Transcr_Mod"/>
</dbReference>
<evidence type="ECO:0000256" key="1">
    <source>
        <dbReference type="SAM" id="MobiDB-lite"/>
    </source>
</evidence>
<evidence type="ECO:0000313" key="3">
    <source>
        <dbReference type="EMBL" id="KAK8101839.1"/>
    </source>
</evidence>
<dbReference type="Pfam" id="PF26639">
    <property type="entry name" value="Het-6_barrel"/>
    <property type="match status" value="1"/>
</dbReference>